<proteinExistence type="predicted"/>
<keyword evidence="2" id="KW-1185">Reference proteome</keyword>
<evidence type="ECO:0000313" key="2">
    <source>
        <dbReference type="Proteomes" id="UP000694844"/>
    </source>
</evidence>
<gene>
    <name evidence="3" type="primary">LOC111111025</name>
</gene>
<feature type="region of interest" description="Disordered" evidence="1">
    <location>
        <begin position="793"/>
        <end position="819"/>
    </location>
</feature>
<sequence>MERREKIEADIDKLGIEYLLQELPRDTKMLPIIAKKLSIPQEILHWSLDDRQKFVTSMKDGNISVYNSRGMVIGCARAGKTTLVKKLRGERNLTTESTSGLEIHSHLFKLNADETTIIACGKTEKNKGYLCLSPATLERSVENKTETSRFKENELLYNPSEATSFTHHAEMDETAQLSAKSTEYRYQSNSNMNDSSNVIESFESTLSNSNLTLPKTVTPNAEEHKTKFDFSECFGSVDMKNLKILSLLDFAGHSAYYACHHIFFSPRAFFILVVDMTKNLESEATESCKKRNLIYSNWTYADYVRYWLGSIHTYSSEEAPVILVASHAEGNGTDPNKALEYVFEICNWLPKKLRKHLDKSRVFSTEKNSNKNMENLKRCIASTMKAQSHWGEKVPIFWTKLESMLMKLREGCKLYHLSHLLQDVQNMSELRIENEEDLIIALTFFHETGVILFQSEIKDIIILDVQWFVDAFKCIILDEEHMNIKDIYNFPEFNNLNERGLLSTILLNTLWKDSSFFQHRDSLVNHMKQLDMLAELSEEIWYVPCMNKLNYPSDILQNCDFSSRLCFLFEFLPFVIYHRLVAACINNLEMTPWESKGKMCIFHKVAILCCKNSNLRVLIAICDNSEPTHTEFPYSIEIQTNVTNPEKINSQLTSKIKKDICQYLTDVTRAFSSCERSFDVGYRCRLELFGINVVGSIIKEDEISKPNYVCSKCSPSHTVDVGYLRSFWEVMCTLSYPIYIKEKGDSILTRELIQENAQMEVMDLTDTSVAESEPVFSKFSSSSFRSTIARLSSLRSSSSSPLSLHDDSLSSSEEVEHSD</sequence>
<dbReference type="SUPFAM" id="SSF52540">
    <property type="entry name" value="P-loop containing nucleoside triphosphate hydrolases"/>
    <property type="match status" value="1"/>
</dbReference>
<evidence type="ECO:0000313" key="3">
    <source>
        <dbReference type="RefSeq" id="XP_022303465.1"/>
    </source>
</evidence>
<dbReference type="GeneID" id="111111025"/>
<protein>
    <submittedName>
        <fullName evidence="3">Uncharacterized protein LOC111111025 isoform X1</fullName>
    </submittedName>
</protein>
<dbReference type="InterPro" id="IPR027417">
    <property type="entry name" value="P-loop_NTPase"/>
</dbReference>
<evidence type="ECO:0000256" key="1">
    <source>
        <dbReference type="SAM" id="MobiDB-lite"/>
    </source>
</evidence>
<organism evidence="2 3">
    <name type="scientific">Crassostrea virginica</name>
    <name type="common">Eastern oyster</name>
    <dbReference type="NCBI Taxonomy" id="6565"/>
    <lineage>
        <taxon>Eukaryota</taxon>
        <taxon>Metazoa</taxon>
        <taxon>Spiralia</taxon>
        <taxon>Lophotrochozoa</taxon>
        <taxon>Mollusca</taxon>
        <taxon>Bivalvia</taxon>
        <taxon>Autobranchia</taxon>
        <taxon>Pteriomorphia</taxon>
        <taxon>Ostreida</taxon>
        <taxon>Ostreoidea</taxon>
        <taxon>Ostreidae</taxon>
        <taxon>Crassostrea</taxon>
    </lineage>
</organism>
<reference evidence="3" key="1">
    <citation type="submission" date="2025-08" db="UniProtKB">
        <authorList>
            <consortium name="RefSeq"/>
        </authorList>
    </citation>
    <scope>IDENTIFICATION</scope>
    <source>
        <tissue evidence="3">Whole sample</tissue>
    </source>
</reference>
<dbReference type="RefSeq" id="XP_022303465.1">
    <property type="nucleotide sequence ID" value="XM_022447757.1"/>
</dbReference>
<feature type="compositionally biased region" description="Basic and acidic residues" evidence="1">
    <location>
        <begin position="804"/>
        <end position="819"/>
    </location>
</feature>
<feature type="compositionally biased region" description="Low complexity" evidence="1">
    <location>
        <begin position="793"/>
        <end position="803"/>
    </location>
</feature>
<dbReference type="KEGG" id="cvn:111111025"/>
<dbReference type="Gene3D" id="3.40.50.300">
    <property type="entry name" value="P-loop containing nucleotide triphosphate hydrolases"/>
    <property type="match status" value="1"/>
</dbReference>
<name>A0A8B8BJD0_CRAVI</name>
<dbReference type="OrthoDB" id="6083051at2759"/>
<dbReference type="Proteomes" id="UP000694844">
    <property type="component" value="Chromosome 9"/>
</dbReference>
<dbReference type="AlphaFoldDB" id="A0A8B8BJD0"/>
<accession>A0A8B8BJD0</accession>